<dbReference type="EC" id="3.1.1.11" evidence="3"/>
<reference evidence="7" key="1">
    <citation type="journal article" date="2017" name="Nature">
        <title>The genome of Chenopodium quinoa.</title>
        <authorList>
            <person name="Jarvis D.E."/>
            <person name="Ho Y.S."/>
            <person name="Lightfoot D.J."/>
            <person name="Schmoeckel S.M."/>
            <person name="Li B."/>
            <person name="Borm T.J.A."/>
            <person name="Ohyanagi H."/>
            <person name="Mineta K."/>
            <person name="Michell C.T."/>
            <person name="Saber N."/>
            <person name="Kharbatia N.M."/>
            <person name="Rupper R.R."/>
            <person name="Sharp A.R."/>
            <person name="Dally N."/>
            <person name="Boughton B.A."/>
            <person name="Woo Y.H."/>
            <person name="Gao G."/>
            <person name="Schijlen E.G.W.M."/>
            <person name="Guo X."/>
            <person name="Momin A.A."/>
            <person name="Negrao S."/>
            <person name="Al-Babili S."/>
            <person name="Gehring C."/>
            <person name="Roessner U."/>
            <person name="Jung C."/>
            <person name="Murphy K."/>
            <person name="Arold S.T."/>
            <person name="Gojobori T."/>
            <person name="van der Linden C.G."/>
            <person name="van Loo E.N."/>
            <person name="Jellen E.N."/>
            <person name="Maughan P.J."/>
            <person name="Tester M."/>
        </authorList>
    </citation>
    <scope>NUCLEOTIDE SEQUENCE [LARGE SCALE GENOMIC DNA]</scope>
    <source>
        <strain evidence="7">cv. PI 614886</strain>
    </source>
</reference>
<dbReference type="Gene3D" id="2.160.20.10">
    <property type="entry name" value="Single-stranded right-handed beta-helix, Pectin lyase-like"/>
    <property type="match status" value="2"/>
</dbReference>
<evidence type="ECO:0000313" key="7">
    <source>
        <dbReference type="EnsemblPlants" id="AUR62011305-RA:cds"/>
    </source>
</evidence>
<evidence type="ECO:0000256" key="3">
    <source>
        <dbReference type="ARBA" id="ARBA00013229"/>
    </source>
</evidence>
<dbReference type="Gramene" id="AUR62011305-RA">
    <property type="protein sequence ID" value="AUR62011305-RA:cds"/>
    <property type="gene ID" value="AUR62011305"/>
</dbReference>
<dbReference type="PANTHER" id="PTHR31321">
    <property type="entry name" value="ACYL-COA THIOESTER HYDROLASE YBHC-RELATED"/>
    <property type="match status" value="1"/>
</dbReference>
<evidence type="ECO:0000313" key="8">
    <source>
        <dbReference type="Proteomes" id="UP000596660"/>
    </source>
</evidence>
<dbReference type="GO" id="GO:0030599">
    <property type="term" value="F:pectinesterase activity"/>
    <property type="evidence" value="ECO:0007669"/>
    <property type="project" value="UniProtKB-EC"/>
</dbReference>
<dbReference type="InterPro" id="IPR012334">
    <property type="entry name" value="Pectin_lyas_fold"/>
</dbReference>
<protein>
    <recommendedName>
        <fullName evidence="3">pectinesterase</fullName>
        <ecNumber evidence="3">3.1.1.11</ecNumber>
    </recommendedName>
</protein>
<reference evidence="7" key="2">
    <citation type="submission" date="2021-03" db="UniProtKB">
        <authorList>
            <consortium name="EnsemblPlants"/>
        </authorList>
    </citation>
    <scope>IDENTIFICATION</scope>
</reference>
<dbReference type="InterPro" id="IPR000070">
    <property type="entry name" value="Pectinesterase_cat"/>
</dbReference>
<dbReference type="GO" id="GO:0042545">
    <property type="term" value="P:cell wall modification"/>
    <property type="evidence" value="ECO:0007669"/>
    <property type="project" value="InterPro"/>
</dbReference>
<name>A0A803LDP9_CHEQI</name>
<keyword evidence="5" id="KW-0063">Aspartyl esterase</keyword>
<organism evidence="7 8">
    <name type="scientific">Chenopodium quinoa</name>
    <name type="common">Quinoa</name>
    <dbReference type="NCBI Taxonomy" id="63459"/>
    <lineage>
        <taxon>Eukaryota</taxon>
        <taxon>Viridiplantae</taxon>
        <taxon>Streptophyta</taxon>
        <taxon>Embryophyta</taxon>
        <taxon>Tracheophyta</taxon>
        <taxon>Spermatophyta</taxon>
        <taxon>Magnoliopsida</taxon>
        <taxon>eudicotyledons</taxon>
        <taxon>Gunneridae</taxon>
        <taxon>Pentapetalae</taxon>
        <taxon>Caryophyllales</taxon>
        <taxon>Chenopodiaceae</taxon>
        <taxon>Chenopodioideae</taxon>
        <taxon>Atripliceae</taxon>
        <taxon>Chenopodium</taxon>
    </lineage>
</organism>
<dbReference type="PANTHER" id="PTHR31321:SF72">
    <property type="entry name" value="PECTINESTERASE 11-RELATED"/>
    <property type="match status" value="1"/>
</dbReference>
<evidence type="ECO:0000256" key="1">
    <source>
        <dbReference type="ARBA" id="ARBA00005184"/>
    </source>
</evidence>
<keyword evidence="4" id="KW-0378">Hydrolase</keyword>
<keyword evidence="8" id="KW-1185">Reference proteome</keyword>
<dbReference type="OMA" id="MRRQTHD"/>
<dbReference type="Pfam" id="PF01095">
    <property type="entry name" value="Pectinesterase"/>
    <property type="match status" value="1"/>
</dbReference>
<dbReference type="EnsemblPlants" id="AUR62011305-RA">
    <property type="protein sequence ID" value="AUR62011305-RA:cds"/>
    <property type="gene ID" value="AUR62011305"/>
</dbReference>
<feature type="domain" description="Pectinesterase catalytic" evidence="6">
    <location>
        <begin position="21"/>
        <end position="165"/>
    </location>
</feature>
<comment type="similarity">
    <text evidence="2">Belongs to the pectinesterase family.</text>
</comment>
<accession>A0A803LDP9</accession>
<evidence type="ECO:0000256" key="4">
    <source>
        <dbReference type="ARBA" id="ARBA00022801"/>
    </source>
</evidence>
<dbReference type="AlphaFoldDB" id="A0A803LDP9"/>
<sequence length="280" mass="30653">MASSSSSAAPTDPSVAVLIRVDQSGHGDYKKIQDAIDAVPSNNTEFVYIWVKPGNYSEKIVVPADKPYITLSGKQAKDTIITWADGDHIYDSPTVSVLASNFNTYGARGKGVALRVAGDKAAFYGCRMISYQDTLLDDVGRHYYKNCYIEGATDFICGNAASLFEPKTELLLPKGGRHRGRILVISSWDAKSPAKGLEQLTLEGHGEHIRGNVVYGEYKCYGPGSNRAMRVSWSKSLTNNEAAPFLSKDMIGGRAWIRPAPTKFKKGFSAHSMKHHSNRN</sequence>
<dbReference type="InterPro" id="IPR011050">
    <property type="entry name" value="Pectin_lyase_fold/virulence"/>
</dbReference>
<evidence type="ECO:0000256" key="5">
    <source>
        <dbReference type="ARBA" id="ARBA00023085"/>
    </source>
</evidence>
<evidence type="ECO:0000256" key="2">
    <source>
        <dbReference type="ARBA" id="ARBA00008891"/>
    </source>
</evidence>
<comment type="pathway">
    <text evidence="1">Glycan metabolism; pectin degradation; 2-dehydro-3-deoxy-D-gluconate from pectin: step 1/5.</text>
</comment>
<evidence type="ECO:0000259" key="6">
    <source>
        <dbReference type="Pfam" id="PF01095"/>
    </source>
</evidence>
<dbReference type="UniPathway" id="UPA00545">
    <property type="reaction ID" value="UER00823"/>
</dbReference>
<proteinExistence type="inferred from homology"/>
<dbReference type="Proteomes" id="UP000596660">
    <property type="component" value="Unplaced"/>
</dbReference>
<dbReference type="SUPFAM" id="SSF51126">
    <property type="entry name" value="Pectin lyase-like"/>
    <property type="match status" value="1"/>
</dbReference>
<dbReference type="GO" id="GO:0045490">
    <property type="term" value="P:pectin catabolic process"/>
    <property type="evidence" value="ECO:0007669"/>
    <property type="project" value="UniProtKB-UniPathway"/>
</dbReference>